<evidence type="ECO:0000256" key="4">
    <source>
        <dbReference type="ARBA" id="ARBA00023065"/>
    </source>
</evidence>
<organism evidence="7">
    <name type="scientific">marine sediment metagenome</name>
    <dbReference type="NCBI Taxonomy" id="412755"/>
    <lineage>
        <taxon>unclassified sequences</taxon>
        <taxon>metagenomes</taxon>
        <taxon>ecological metagenomes</taxon>
    </lineage>
</organism>
<evidence type="ECO:0000256" key="5">
    <source>
        <dbReference type="SAM" id="MobiDB-lite"/>
    </source>
</evidence>
<gene>
    <name evidence="7" type="ORF">LCGC14_0633130</name>
</gene>
<feature type="compositionally biased region" description="Low complexity" evidence="5">
    <location>
        <begin position="32"/>
        <end position="43"/>
    </location>
</feature>
<feature type="domain" description="Calx-beta" evidence="6">
    <location>
        <begin position="152"/>
        <end position="251"/>
    </location>
</feature>
<evidence type="ECO:0000256" key="1">
    <source>
        <dbReference type="ARBA" id="ARBA00022729"/>
    </source>
</evidence>
<evidence type="ECO:0000259" key="6">
    <source>
        <dbReference type="SMART" id="SM00237"/>
    </source>
</evidence>
<proteinExistence type="predicted"/>
<comment type="caution">
    <text evidence="7">The sequence shown here is derived from an EMBL/GenBank/DDBJ whole genome shotgun (WGS) entry which is preliminary data.</text>
</comment>
<dbReference type="PANTHER" id="PTHR11878">
    <property type="entry name" value="SODIUM/CALCIUM EXCHANGER"/>
    <property type="match status" value="1"/>
</dbReference>
<keyword evidence="4" id="KW-0406">Ion transport</keyword>
<name>A0A0F9RKS7_9ZZZZ</name>
<dbReference type="SUPFAM" id="SSF141072">
    <property type="entry name" value="CalX-like"/>
    <property type="match status" value="2"/>
</dbReference>
<dbReference type="InterPro" id="IPR051171">
    <property type="entry name" value="CaCA"/>
</dbReference>
<sequence>MNYQNFKFAQKALALALTGILAGCGGGDSDGDSSSSSGSGSSDRPSTPTITIDNMSFREGDSGETLVRLRMNLTGSSDREIRVNYETLATGNAEGGVDFEMDQGTVVFEPGSRRQELILTAVGDSSFEDEEWFEVELSDPTNAVLGNRGRIARITIENDDDKPQVYFISPEQTVAETVRSANLTLALDNVSGFDTIISLITDGTGTANEDYSLSGSSEVTIPAGELSKTIDIQIIEDIIPEGGETVIFELGSVQNGIASIDDLPTRHTLTIAGDIALNDTGVTGFSDGVNYALSSEPANNPAQDGSVGRDATVPNGTDGQAGFSFTKLDANGNPLPTSGSESWRCVRDNVTGLVWERKDPPEDPLTTASYRASNYSYTWYQDDDSLNGGNNGAINENSVPDRNNPIGTSCAYRIDESRRNRLFCNTDTYVVEVNRYGLCGFDDWRVPSAGELRSIYSYSAGSGITAPDSTFFPNTQTQPGWAYISSTPSADNDASAWCMDSGTGDLQLCKKGFTNNIRLVRSAEGASK</sequence>
<feature type="domain" description="Calx-beta" evidence="6">
    <location>
        <begin position="37"/>
        <end position="138"/>
    </location>
</feature>
<feature type="compositionally biased region" description="Polar residues" evidence="5">
    <location>
        <begin position="44"/>
        <end position="54"/>
    </location>
</feature>
<dbReference type="InterPro" id="IPR038081">
    <property type="entry name" value="CalX-like_sf"/>
</dbReference>
<evidence type="ECO:0000256" key="2">
    <source>
        <dbReference type="ARBA" id="ARBA00022737"/>
    </source>
</evidence>
<keyword evidence="1" id="KW-0732">Signal</keyword>
<dbReference type="Gene3D" id="2.60.40.2030">
    <property type="match status" value="2"/>
</dbReference>
<dbReference type="SMART" id="SM00237">
    <property type="entry name" value="Calx_beta"/>
    <property type="match status" value="2"/>
</dbReference>
<keyword evidence="3" id="KW-0106">Calcium</keyword>
<feature type="region of interest" description="Disordered" evidence="5">
    <location>
        <begin position="27"/>
        <end position="54"/>
    </location>
</feature>
<dbReference type="Pfam" id="PF03160">
    <property type="entry name" value="Calx-beta"/>
    <property type="match status" value="1"/>
</dbReference>
<feature type="region of interest" description="Disordered" evidence="5">
    <location>
        <begin position="295"/>
        <end position="320"/>
    </location>
</feature>
<dbReference type="AlphaFoldDB" id="A0A0F9RKS7"/>
<keyword evidence="2" id="KW-0677">Repeat</keyword>
<dbReference type="PROSITE" id="PS51257">
    <property type="entry name" value="PROKAR_LIPOPROTEIN"/>
    <property type="match status" value="1"/>
</dbReference>
<dbReference type="GO" id="GO:0030001">
    <property type="term" value="P:metal ion transport"/>
    <property type="evidence" value="ECO:0007669"/>
    <property type="project" value="TreeGrafter"/>
</dbReference>
<dbReference type="Pfam" id="PF07603">
    <property type="entry name" value="Lcl_C"/>
    <property type="match status" value="1"/>
</dbReference>
<dbReference type="GO" id="GO:0016020">
    <property type="term" value="C:membrane"/>
    <property type="evidence" value="ECO:0007669"/>
    <property type="project" value="InterPro"/>
</dbReference>
<dbReference type="EMBL" id="LAZR01001115">
    <property type="protein sequence ID" value="KKN50392.1"/>
    <property type="molecule type" value="Genomic_DNA"/>
</dbReference>
<accession>A0A0F9RKS7</accession>
<keyword evidence="4" id="KW-0813">Transport</keyword>
<dbReference type="InterPro" id="IPR003644">
    <property type="entry name" value="Calx_beta"/>
</dbReference>
<dbReference type="GO" id="GO:0007154">
    <property type="term" value="P:cell communication"/>
    <property type="evidence" value="ECO:0007669"/>
    <property type="project" value="InterPro"/>
</dbReference>
<dbReference type="PANTHER" id="PTHR11878:SF65">
    <property type="entry name" value="NA_CA-EXCHANGE PROTEIN, ISOFORM G"/>
    <property type="match status" value="1"/>
</dbReference>
<dbReference type="InterPro" id="IPR011460">
    <property type="entry name" value="Lcl_C"/>
</dbReference>
<reference evidence="7" key="1">
    <citation type="journal article" date="2015" name="Nature">
        <title>Complex archaea that bridge the gap between prokaryotes and eukaryotes.</title>
        <authorList>
            <person name="Spang A."/>
            <person name="Saw J.H."/>
            <person name="Jorgensen S.L."/>
            <person name="Zaremba-Niedzwiedzka K."/>
            <person name="Martijn J."/>
            <person name="Lind A.E."/>
            <person name="van Eijk R."/>
            <person name="Schleper C."/>
            <person name="Guy L."/>
            <person name="Ettema T.J."/>
        </authorList>
    </citation>
    <scope>NUCLEOTIDE SEQUENCE</scope>
</reference>
<evidence type="ECO:0000313" key="7">
    <source>
        <dbReference type="EMBL" id="KKN50392.1"/>
    </source>
</evidence>
<protein>
    <recommendedName>
        <fullName evidence="6">Calx-beta domain-containing protein</fullName>
    </recommendedName>
</protein>
<evidence type="ECO:0000256" key="3">
    <source>
        <dbReference type="ARBA" id="ARBA00022837"/>
    </source>
</evidence>